<evidence type="ECO:0000256" key="3">
    <source>
        <dbReference type="ARBA" id="ARBA00022729"/>
    </source>
</evidence>
<gene>
    <name evidence="7" type="ORF">TTHERM_00653930</name>
</gene>
<feature type="signal peptide" evidence="6">
    <location>
        <begin position="1"/>
        <end position="18"/>
    </location>
</feature>
<keyword evidence="3 6" id="KW-0732">Signal</keyword>
<keyword evidence="8" id="KW-1185">Reference proteome</keyword>
<dbReference type="GO" id="GO:0006508">
    <property type="term" value="P:proteolysis"/>
    <property type="evidence" value="ECO:0007669"/>
    <property type="project" value="UniProtKB-KW"/>
</dbReference>
<dbReference type="SMR" id="Q23AY4"/>
<dbReference type="GO" id="GO:0004180">
    <property type="term" value="F:carboxypeptidase activity"/>
    <property type="evidence" value="ECO:0007669"/>
    <property type="project" value="UniProtKB-KW"/>
</dbReference>
<dbReference type="InterPro" id="IPR042269">
    <property type="entry name" value="Ser_carbopepase_S28_SKS"/>
</dbReference>
<dbReference type="GO" id="GO:0070008">
    <property type="term" value="F:serine-type exopeptidase activity"/>
    <property type="evidence" value="ECO:0007669"/>
    <property type="project" value="InterPro"/>
</dbReference>
<dbReference type="GO" id="GO:0008239">
    <property type="term" value="F:dipeptidyl-peptidase activity"/>
    <property type="evidence" value="ECO:0007669"/>
    <property type="project" value="TreeGrafter"/>
</dbReference>
<evidence type="ECO:0000256" key="4">
    <source>
        <dbReference type="ARBA" id="ARBA00022801"/>
    </source>
</evidence>
<dbReference type="SUPFAM" id="SSF53474">
    <property type="entry name" value="alpha/beta-Hydrolases"/>
    <property type="match status" value="1"/>
</dbReference>
<reference evidence="8" key="1">
    <citation type="journal article" date="2006" name="PLoS Biol.">
        <title>Macronuclear genome sequence of the ciliate Tetrahymena thermophila, a model eukaryote.</title>
        <authorList>
            <person name="Eisen J.A."/>
            <person name="Coyne R.S."/>
            <person name="Wu M."/>
            <person name="Wu D."/>
            <person name="Thiagarajan M."/>
            <person name="Wortman J.R."/>
            <person name="Badger J.H."/>
            <person name="Ren Q."/>
            <person name="Amedeo P."/>
            <person name="Jones K.M."/>
            <person name="Tallon L.J."/>
            <person name="Delcher A.L."/>
            <person name="Salzberg S.L."/>
            <person name="Silva J.C."/>
            <person name="Haas B.J."/>
            <person name="Majoros W.H."/>
            <person name="Farzad M."/>
            <person name="Carlton J.M."/>
            <person name="Smith R.K. Jr."/>
            <person name="Garg J."/>
            <person name="Pearlman R.E."/>
            <person name="Karrer K.M."/>
            <person name="Sun L."/>
            <person name="Manning G."/>
            <person name="Elde N.C."/>
            <person name="Turkewitz A.P."/>
            <person name="Asai D.J."/>
            <person name="Wilkes D.E."/>
            <person name="Wang Y."/>
            <person name="Cai H."/>
            <person name="Collins K."/>
            <person name="Stewart B.A."/>
            <person name="Lee S.R."/>
            <person name="Wilamowska K."/>
            <person name="Weinberg Z."/>
            <person name="Ruzzo W.L."/>
            <person name="Wloga D."/>
            <person name="Gaertig J."/>
            <person name="Frankel J."/>
            <person name="Tsao C.-C."/>
            <person name="Gorovsky M.A."/>
            <person name="Keeling P.J."/>
            <person name="Waller R.F."/>
            <person name="Patron N.J."/>
            <person name="Cherry J.M."/>
            <person name="Stover N.A."/>
            <person name="Krieger C.J."/>
            <person name="del Toro C."/>
            <person name="Ryder H.F."/>
            <person name="Williamson S.C."/>
            <person name="Barbeau R.A."/>
            <person name="Hamilton E.P."/>
            <person name="Orias E."/>
        </authorList>
    </citation>
    <scope>NUCLEOTIDE SEQUENCE [LARGE SCALE GENOMIC DNA]</scope>
    <source>
        <strain evidence="8">SB210</strain>
    </source>
</reference>
<dbReference type="GeneID" id="7825432"/>
<evidence type="ECO:0000313" key="8">
    <source>
        <dbReference type="Proteomes" id="UP000009168"/>
    </source>
</evidence>
<dbReference type="KEGG" id="tet:TTHERM_00653930"/>
<dbReference type="InterPro" id="IPR029058">
    <property type="entry name" value="AB_hydrolase_fold"/>
</dbReference>
<evidence type="ECO:0000256" key="1">
    <source>
        <dbReference type="ARBA" id="ARBA00011079"/>
    </source>
</evidence>
<dbReference type="PROSITE" id="PS51257">
    <property type="entry name" value="PROKAR_LIPOPROTEIN"/>
    <property type="match status" value="1"/>
</dbReference>
<dbReference type="AlphaFoldDB" id="Q23AY4"/>
<accession>Q23AY4</accession>
<organism evidence="7 8">
    <name type="scientific">Tetrahymena thermophila (strain SB210)</name>
    <dbReference type="NCBI Taxonomy" id="312017"/>
    <lineage>
        <taxon>Eukaryota</taxon>
        <taxon>Sar</taxon>
        <taxon>Alveolata</taxon>
        <taxon>Ciliophora</taxon>
        <taxon>Intramacronucleata</taxon>
        <taxon>Oligohymenophorea</taxon>
        <taxon>Hymenostomatida</taxon>
        <taxon>Tetrahymenina</taxon>
        <taxon>Tetrahymenidae</taxon>
        <taxon>Tetrahymena</taxon>
    </lineage>
</organism>
<dbReference type="eggNOG" id="KOG2182">
    <property type="taxonomic scope" value="Eukaryota"/>
</dbReference>
<keyword evidence="4" id="KW-0378">Hydrolase</keyword>
<dbReference type="PANTHER" id="PTHR11010:SF11">
    <property type="entry name" value="THYMUS-SPECIFIC SERINE PROTEASE"/>
    <property type="match status" value="1"/>
</dbReference>
<keyword evidence="2" id="KW-0645">Protease</keyword>
<dbReference type="RefSeq" id="XP_001013945.2">
    <property type="nucleotide sequence ID" value="XM_001013945.2"/>
</dbReference>
<evidence type="ECO:0000256" key="6">
    <source>
        <dbReference type="SAM" id="SignalP"/>
    </source>
</evidence>
<dbReference type="InParanoid" id="Q23AY4"/>
<dbReference type="HOGENOM" id="CLU_329171_0_0_1"/>
<dbReference type="EMBL" id="GG662720">
    <property type="protein sequence ID" value="EAR93700.2"/>
    <property type="molecule type" value="Genomic_DNA"/>
</dbReference>
<dbReference type="Pfam" id="PF05577">
    <property type="entry name" value="Peptidase_S28"/>
    <property type="match status" value="1"/>
</dbReference>
<keyword evidence="5" id="KW-0325">Glycoprotein</keyword>
<dbReference type="PANTHER" id="PTHR11010">
    <property type="entry name" value="PROTEASE S28 PRO-X CARBOXYPEPTIDASE-RELATED"/>
    <property type="match status" value="1"/>
</dbReference>
<protein>
    <submittedName>
        <fullName evidence="7">Serine carboxypeptidase S28 family protein</fullName>
    </submittedName>
</protein>
<dbReference type="InterPro" id="IPR008758">
    <property type="entry name" value="Peptidase_S28"/>
</dbReference>
<feature type="chain" id="PRO_5004201727" evidence="6">
    <location>
        <begin position="19"/>
        <end position="473"/>
    </location>
</feature>
<comment type="similarity">
    <text evidence="1">Belongs to the peptidase S28 family.</text>
</comment>
<dbReference type="Proteomes" id="UP000009168">
    <property type="component" value="Unassembled WGS sequence"/>
</dbReference>
<name>Q23AY4_TETTS</name>
<evidence type="ECO:0000256" key="5">
    <source>
        <dbReference type="ARBA" id="ARBA00023180"/>
    </source>
</evidence>
<dbReference type="Gene3D" id="3.40.50.1820">
    <property type="entry name" value="alpha/beta hydrolase"/>
    <property type="match status" value="1"/>
</dbReference>
<dbReference type="Gene3D" id="1.20.120.980">
    <property type="entry name" value="Serine carboxypeptidase S28, SKS domain"/>
    <property type="match status" value="1"/>
</dbReference>
<keyword evidence="7" id="KW-0121">Carboxypeptidase</keyword>
<dbReference type="ESTHER" id="tetts-q23ay4.2">
    <property type="family name" value="Prolylcarboxypeptidase"/>
</dbReference>
<evidence type="ECO:0000256" key="2">
    <source>
        <dbReference type="ARBA" id="ARBA00022670"/>
    </source>
</evidence>
<proteinExistence type="inferred from homology"/>
<sequence>MREKLILILLALISFSACQPINQTQLWFDYQLTDHFNITNNRTWSQRYWVLDQYYNPQNGSVLLYICGEYTCPGIPEERQFPILLAQKFSSLVLVLEHRFYGNSMPFGDQSMKQHNLYLLNVDQALADLAYFITYVKDHHLHGVQNHIPWLTIGGSYPGAMSAWFRYKYPHLTVGALASSAVVNAILDYYQMDQQVILSALRSGEKCAQSIHDLNIYVQNLLQNPTSAYEIKKQFNAEHLNNGEFLYFYTDIFTGMVQYGSRTVLCNQTLNYPTIEQQYQSILNYTKENNVTVNYYGSYYLRNDTYDPENDGSRQWTWQYCTEFGFFQTCSNPQTGSRSTEVNLDMFTNFCKQSFTQDIFPNPSRVNIQYGGVNLKATNLILTNGIEDPWRWAGLQQSSGDIVSYLIDCDDCAHCVDLYTPKETDALVLKQTREKIVEHFSQWIKEHYDSLEKSNQNLNITKTNFVKSQLLRL</sequence>
<evidence type="ECO:0000313" key="7">
    <source>
        <dbReference type="EMBL" id="EAR93700.2"/>
    </source>
</evidence>
<dbReference type="OrthoDB" id="406761at2759"/>